<keyword evidence="2" id="KW-1185">Reference proteome</keyword>
<evidence type="ECO:0000313" key="2">
    <source>
        <dbReference type="Proteomes" id="UP000789920"/>
    </source>
</evidence>
<proteinExistence type="predicted"/>
<feature type="non-terminal residue" evidence="1">
    <location>
        <position position="69"/>
    </location>
</feature>
<name>A0ACA9S0K5_9GLOM</name>
<gene>
    <name evidence="1" type="ORF">RPERSI_LOCUS24957</name>
</gene>
<comment type="caution">
    <text evidence="1">The sequence shown here is derived from an EMBL/GenBank/DDBJ whole genome shotgun (WGS) entry which is preliminary data.</text>
</comment>
<protein>
    <submittedName>
        <fullName evidence="1">35469_t:CDS:1</fullName>
    </submittedName>
</protein>
<feature type="non-terminal residue" evidence="1">
    <location>
        <position position="1"/>
    </location>
</feature>
<organism evidence="1 2">
    <name type="scientific">Racocetra persica</name>
    <dbReference type="NCBI Taxonomy" id="160502"/>
    <lineage>
        <taxon>Eukaryota</taxon>
        <taxon>Fungi</taxon>
        <taxon>Fungi incertae sedis</taxon>
        <taxon>Mucoromycota</taxon>
        <taxon>Glomeromycotina</taxon>
        <taxon>Glomeromycetes</taxon>
        <taxon>Diversisporales</taxon>
        <taxon>Gigasporaceae</taxon>
        <taxon>Racocetra</taxon>
    </lineage>
</organism>
<evidence type="ECO:0000313" key="1">
    <source>
        <dbReference type="EMBL" id="CAG8818644.1"/>
    </source>
</evidence>
<accession>A0ACA9S0K5</accession>
<sequence length="69" mass="8004">YTRCDKLTKIKHCDINIYNDDGTSKKCTMVFMPKTAITNIAAHLRTEHRIYKNQKWEAQTPLTSTTTLT</sequence>
<reference evidence="1" key="1">
    <citation type="submission" date="2021-06" db="EMBL/GenBank/DDBJ databases">
        <authorList>
            <person name="Kallberg Y."/>
            <person name="Tangrot J."/>
            <person name="Rosling A."/>
        </authorList>
    </citation>
    <scope>NUCLEOTIDE SEQUENCE</scope>
    <source>
        <strain evidence="1">MA461A</strain>
    </source>
</reference>
<dbReference type="EMBL" id="CAJVQC010081268">
    <property type="protein sequence ID" value="CAG8818644.1"/>
    <property type="molecule type" value="Genomic_DNA"/>
</dbReference>
<dbReference type="Proteomes" id="UP000789920">
    <property type="component" value="Unassembled WGS sequence"/>
</dbReference>